<proteinExistence type="predicted"/>
<dbReference type="EMBL" id="LQYW01000150">
    <property type="protein sequence ID" value="KYD24491.1"/>
    <property type="molecule type" value="Genomic_DNA"/>
</dbReference>
<reference evidence="1 2" key="1">
    <citation type="submission" date="2016-01" db="EMBL/GenBank/DDBJ databases">
        <title>Draft Genome Sequences of Seven Thermophilic Sporeformers Isolated from Foods.</title>
        <authorList>
            <person name="Berendsen E.M."/>
            <person name="Wells-Bennik M.H."/>
            <person name="Krawcyk A.O."/>
            <person name="De Jong A."/>
            <person name="Holsappel S."/>
            <person name="Eijlander R.T."/>
            <person name="Kuipers O.P."/>
        </authorList>
    </citation>
    <scope>NUCLEOTIDE SEQUENCE [LARGE SCALE GENOMIC DNA]</scope>
    <source>
        <strain evidence="1 2">B4110</strain>
    </source>
</reference>
<gene>
    <name evidence="1" type="ORF">B4110_3126</name>
</gene>
<sequence>MMKTMGAVQPFTRAAFSVFHKKKGVVHHEDRPTKAIFL</sequence>
<dbReference type="Proteomes" id="UP000075324">
    <property type="component" value="Unassembled WGS sequence"/>
</dbReference>
<evidence type="ECO:0000313" key="1">
    <source>
        <dbReference type="EMBL" id="KYD24491.1"/>
    </source>
</evidence>
<evidence type="ECO:0000313" key="2">
    <source>
        <dbReference type="Proteomes" id="UP000075324"/>
    </source>
</evidence>
<comment type="caution">
    <text evidence="1">The sequence shown here is derived from an EMBL/GenBank/DDBJ whole genome shotgun (WGS) entry which is preliminary data.</text>
</comment>
<protein>
    <submittedName>
        <fullName evidence="1">Uncharacterized protein</fullName>
    </submittedName>
</protein>
<accession>A0A150MJ28</accession>
<name>A0A150MJ28_9BACL</name>
<organism evidence="1 2">
    <name type="scientific">Parageobacillus toebii</name>
    <dbReference type="NCBI Taxonomy" id="153151"/>
    <lineage>
        <taxon>Bacteria</taxon>
        <taxon>Bacillati</taxon>
        <taxon>Bacillota</taxon>
        <taxon>Bacilli</taxon>
        <taxon>Bacillales</taxon>
        <taxon>Anoxybacillaceae</taxon>
        <taxon>Parageobacillus</taxon>
    </lineage>
</organism>
<dbReference type="AlphaFoldDB" id="A0A150MJ28"/>